<dbReference type="HAMAP" id="MF_00039">
    <property type="entry name" value="Adenylate_kinase_AK6"/>
    <property type="match status" value="1"/>
</dbReference>
<name>A0A0W4ZG63_PNEC8</name>
<comment type="similarity">
    <text evidence="10">Belongs to the adenylate kinase family. AK6 subfamily.</text>
</comment>
<dbReference type="InterPro" id="IPR027417">
    <property type="entry name" value="P-loop_NTPase"/>
</dbReference>
<keyword evidence="8 10" id="KW-0067">ATP-binding</keyword>
<comment type="subcellular location">
    <subcellularLocation>
        <location evidence="10">Cytoplasm</location>
    </subcellularLocation>
    <subcellularLocation>
        <location evidence="10">Nucleus</location>
    </subcellularLocation>
</comment>
<feature type="binding site" evidence="10">
    <location>
        <position position="18"/>
    </location>
    <ligand>
        <name>ATP</name>
        <dbReference type="ChEBI" id="CHEBI:30616"/>
    </ligand>
</feature>
<dbReference type="SUPFAM" id="SSF52540">
    <property type="entry name" value="P-loop containing nucleoside triphosphate hydrolases"/>
    <property type="match status" value="1"/>
</dbReference>
<feature type="region of interest" description="NMPbind" evidence="10">
    <location>
        <begin position="36"/>
        <end position="59"/>
    </location>
</feature>
<comment type="catalytic activity">
    <reaction evidence="1 10">
        <text>AMP + ATP = 2 ADP</text>
        <dbReference type="Rhea" id="RHEA:12973"/>
        <dbReference type="ChEBI" id="CHEBI:30616"/>
        <dbReference type="ChEBI" id="CHEBI:456215"/>
        <dbReference type="ChEBI" id="CHEBI:456216"/>
        <dbReference type="EC" id="2.7.4.3"/>
    </reaction>
</comment>
<evidence type="ECO:0000256" key="9">
    <source>
        <dbReference type="ARBA" id="ARBA00023242"/>
    </source>
</evidence>
<feature type="binding site" evidence="10">
    <location>
        <position position="20"/>
    </location>
    <ligand>
        <name>ATP</name>
        <dbReference type="ChEBI" id="CHEBI:30616"/>
    </ligand>
</feature>
<reference evidence="12" key="1">
    <citation type="journal article" date="2016" name="Nat. Commun.">
        <title>Genome analysis of three Pneumocystis species reveals adaptation mechanisms to life exclusively in mammalian hosts.</title>
        <authorList>
            <person name="Ma L."/>
            <person name="Chen Z."/>
            <person name="Huang D.W."/>
            <person name="Kutty G."/>
            <person name="Ishihara M."/>
            <person name="Wang H."/>
            <person name="Abouelleil A."/>
            <person name="Bishop L."/>
            <person name="Davey E."/>
            <person name="Deng R."/>
            <person name="Deng X."/>
            <person name="Fan L."/>
            <person name="Fantoni G."/>
            <person name="Fitzgerald M."/>
            <person name="Gogineni E."/>
            <person name="Goldberg J.M."/>
            <person name="Handley G."/>
            <person name="Hu X."/>
            <person name="Huber C."/>
            <person name="Jiao X."/>
            <person name="Jones K."/>
            <person name="Levin J.Z."/>
            <person name="Liu Y."/>
            <person name="Macdonald P."/>
            <person name="Melnikov A."/>
            <person name="Raley C."/>
            <person name="Sassi M."/>
            <person name="Sherman B.T."/>
            <person name="Song X."/>
            <person name="Sykes S."/>
            <person name="Tran B."/>
            <person name="Walsh L."/>
            <person name="Xia Y."/>
            <person name="Yang J."/>
            <person name="Young S."/>
            <person name="Zeng Q."/>
            <person name="Zheng X."/>
            <person name="Stephens R."/>
            <person name="Nusbaum C."/>
            <person name="Birren B.W."/>
            <person name="Azadi P."/>
            <person name="Lempicki R.A."/>
            <person name="Cuomo C.A."/>
            <person name="Kovacs J.A."/>
        </authorList>
    </citation>
    <scope>NUCLEOTIDE SEQUENCE [LARGE SCALE GENOMIC DNA]</scope>
    <source>
        <strain evidence="12">B80</strain>
    </source>
</reference>
<evidence type="ECO:0000256" key="8">
    <source>
        <dbReference type="ARBA" id="ARBA00022840"/>
    </source>
</evidence>
<dbReference type="EMBL" id="LFVZ01000010">
    <property type="protein sequence ID" value="KTW27362.1"/>
    <property type="molecule type" value="Genomic_DNA"/>
</dbReference>
<comment type="catalytic activity">
    <reaction evidence="10">
        <text>ATP + H2O = ADP + phosphate + H(+)</text>
        <dbReference type="Rhea" id="RHEA:13065"/>
        <dbReference type="ChEBI" id="CHEBI:15377"/>
        <dbReference type="ChEBI" id="CHEBI:15378"/>
        <dbReference type="ChEBI" id="CHEBI:30616"/>
        <dbReference type="ChEBI" id="CHEBI:43474"/>
        <dbReference type="ChEBI" id="CHEBI:456216"/>
    </reaction>
</comment>
<evidence type="ECO:0000256" key="7">
    <source>
        <dbReference type="ARBA" id="ARBA00022777"/>
    </source>
</evidence>
<dbReference type="PANTHER" id="PTHR12595">
    <property type="entry name" value="POS9-ACTIVATING FACTOR FAP7-RELATED"/>
    <property type="match status" value="1"/>
</dbReference>
<dbReference type="GO" id="GO:0005737">
    <property type="term" value="C:cytoplasm"/>
    <property type="evidence" value="ECO:0007669"/>
    <property type="project" value="UniProtKB-SubCell"/>
</dbReference>
<dbReference type="OrthoDB" id="10251185at2759"/>
<keyword evidence="4 10" id="KW-0698">rRNA processing</keyword>
<dbReference type="PANTHER" id="PTHR12595:SF0">
    <property type="entry name" value="ADENYLATE KINASE ISOENZYME 6"/>
    <property type="match status" value="1"/>
</dbReference>
<accession>A0A0W4ZG63</accession>
<dbReference type="Gene3D" id="3.40.50.300">
    <property type="entry name" value="P-loop containing nucleotide triphosphate hydrolases"/>
    <property type="match status" value="1"/>
</dbReference>
<proteinExistence type="inferred from homology"/>
<dbReference type="AlphaFoldDB" id="A0A0W4ZG63"/>
<dbReference type="GO" id="GO:0016887">
    <property type="term" value="F:ATP hydrolysis activity"/>
    <property type="evidence" value="ECO:0007669"/>
    <property type="project" value="UniProtKB-UniRule"/>
</dbReference>
<dbReference type="EC" id="2.7.4.3" evidence="10"/>
<feature type="binding site" evidence="10">
    <location>
        <position position="21"/>
    </location>
    <ligand>
        <name>ATP</name>
        <dbReference type="ChEBI" id="CHEBI:30616"/>
    </ligand>
</feature>
<dbReference type="GO" id="GO:0005524">
    <property type="term" value="F:ATP binding"/>
    <property type="evidence" value="ECO:0007669"/>
    <property type="project" value="UniProtKB-KW"/>
</dbReference>
<keyword evidence="3 10" id="KW-0690">Ribosome biogenesis</keyword>
<comment type="subunit">
    <text evidence="10">Interacts with small ribosomal subunit protein uS11. Not a structural component of 43S pre-ribosomes, but transiently interacts with them by binding to uS11.</text>
</comment>
<keyword evidence="5 10" id="KW-0808">Transferase</keyword>
<keyword evidence="2 10" id="KW-0963">Cytoplasm</keyword>
<evidence type="ECO:0000256" key="5">
    <source>
        <dbReference type="ARBA" id="ARBA00022679"/>
    </source>
</evidence>
<dbReference type="VEuPathDB" id="FungiDB:T552_02341"/>
<comment type="caution">
    <text evidence="10">Lacks conserved residue(s) required for the propagation of feature annotation.</text>
</comment>
<keyword evidence="9 10" id="KW-0539">Nucleus</keyword>
<dbReference type="InterPro" id="IPR020618">
    <property type="entry name" value="Adenyl_kinase_AK6"/>
</dbReference>
<keyword evidence="7 10" id="KW-0418">Kinase</keyword>
<feature type="binding site" evidence="10">
    <location>
        <position position="16"/>
    </location>
    <ligand>
        <name>ATP</name>
        <dbReference type="ChEBI" id="CHEBI:30616"/>
    </ligand>
</feature>
<feature type="binding site" evidence="10">
    <location>
        <position position="19"/>
    </location>
    <ligand>
        <name>ATP</name>
        <dbReference type="ChEBI" id="CHEBI:30616"/>
    </ligand>
</feature>
<protein>
    <recommendedName>
        <fullName evidence="10">Adenylate kinase isoenzyme 6 homolog</fullName>
        <shortName evidence="10">AK6</shortName>
        <ecNumber evidence="10">2.7.4.3</ecNumber>
    </recommendedName>
    <alternativeName>
        <fullName evidence="10">Dual activity adenylate kinase/ATPase</fullName>
        <shortName evidence="10">AK/ATPase</shortName>
    </alternativeName>
</protein>
<sequence length="178" mass="20726">MTFRHRPNILLCGTPGTGKTTHAQRLCKLHSLNHLLVGDIVQKKNCHEGKDEFWDAYIVDEKKLLEQLKLDIMCGGVVIDWHTCSLFPIDWIDLVVVLRTNHTILWDRLVERKYSLEKIQENNQAEIMEVVLEEAITSFGVERVIVLTSDTLDQVEENIKQISTWIQQWKPHNSQNKQ</sequence>
<evidence type="ECO:0000256" key="3">
    <source>
        <dbReference type="ARBA" id="ARBA00022517"/>
    </source>
</evidence>
<keyword evidence="6 10" id="KW-0547">Nucleotide-binding</keyword>
<dbReference type="Pfam" id="PF13238">
    <property type="entry name" value="AAA_18"/>
    <property type="match status" value="1"/>
</dbReference>
<dbReference type="GO" id="GO:0004017">
    <property type="term" value="F:AMP kinase activity"/>
    <property type="evidence" value="ECO:0007669"/>
    <property type="project" value="UniProtKB-UniRule"/>
</dbReference>
<evidence type="ECO:0000313" key="11">
    <source>
        <dbReference type="EMBL" id="KTW27362.1"/>
    </source>
</evidence>
<evidence type="ECO:0000313" key="12">
    <source>
        <dbReference type="Proteomes" id="UP000054454"/>
    </source>
</evidence>
<dbReference type="GO" id="GO:0006364">
    <property type="term" value="P:rRNA processing"/>
    <property type="evidence" value="ECO:0007669"/>
    <property type="project" value="UniProtKB-KW"/>
</dbReference>
<organism evidence="11 12">
    <name type="scientific">Pneumocystis carinii (strain B80)</name>
    <name type="common">Rat pneumocystis pneumonia agent</name>
    <name type="synonym">Pneumocystis carinii f. sp. carinii</name>
    <dbReference type="NCBI Taxonomy" id="1408658"/>
    <lineage>
        <taxon>Eukaryota</taxon>
        <taxon>Fungi</taxon>
        <taxon>Dikarya</taxon>
        <taxon>Ascomycota</taxon>
        <taxon>Taphrinomycotina</taxon>
        <taxon>Pneumocystomycetes</taxon>
        <taxon>Pneumocystaceae</taxon>
        <taxon>Pneumocystis</taxon>
    </lineage>
</organism>
<comment type="function">
    <text evidence="10">Broad-specificity nucleoside monophosphate (NMP) kinase that catalyzes the reversible transfer of the terminal phosphate group between nucleoside triphosphates and monophosphates. Has also ATPase activity. Involved in the late cytoplasmic maturation steps of the 40S ribosomal particles, specifically 18S rRNA maturation. While NMP activity is not required for ribosome maturation, ATPase activity is. Associates transiently with small ribosomal subunit protein uS11. ATP hydrolysis breaks the interaction with uS11. May temporarily remove uS11 from the ribosome to enable a conformational change of the ribosomal RNA that is needed for the final maturation step of the small ribosomal subunit. Its NMP activity may have a role in nuclear energy homeostasis.</text>
</comment>
<evidence type="ECO:0000256" key="10">
    <source>
        <dbReference type="HAMAP-Rule" id="MF_03173"/>
    </source>
</evidence>
<gene>
    <name evidence="11" type="ORF">T552_02341</name>
</gene>
<keyword evidence="12" id="KW-1185">Reference proteome</keyword>
<dbReference type="GO" id="GO:0005634">
    <property type="term" value="C:nucleus"/>
    <property type="evidence" value="ECO:0007669"/>
    <property type="project" value="UniProtKB-SubCell"/>
</dbReference>
<dbReference type="Proteomes" id="UP000054454">
    <property type="component" value="Unassembled WGS sequence"/>
</dbReference>
<dbReference type="RefSeq" id="XP_018225404.1">
    <property type="nucleotide sequence ID" value="XM_018370886.1"/>
</dbReference>
<evidence type="ECO:0000256" key="2">
    <source>
        <dbReference type="ARBA" id="ARBA00022490"/>
    </source>
</evidence>
<dbReference type="GO" id="GO:0042274">
    <property type="term" value="P:ribosomal small subunit biogenesis"/>
    <property type="evidence" value="ECO:0007669"/>
    <property type="project" value="UniProtKB-UniRule"/>
</dbReference>
<feature type="region of interest" description="LID" evidence="10">
    <location>
        <begin position="111"/>
        <end position="121"/>
    </location>
</feature>
<dbReference type="GeneID" id="28937089"/>
<evidence type="ECO:0000256" key="6">
    <source>
        <dbReference type="ARBA" id="ARBA00022741"/>
    </source>
</evidence>
<evidence type="ECO:0000256" key="4">
    <source>
        <dbReference type="ARBA" id="ARBA00022552"/>
    </source>
</evidence>
<dbReference type="FunFam" id="3.40.50.300:FF:000372">
    <property type="entry name" value="Adenylate kinase isoenzyme 6 homolog"/>
    <property type="match status" value="1"/>
</dbReference>
<evidence type="ECO:0000256" key="1">
    <source>
        <dbReference type="ARBA" id="ARBA00000582"/>
    </source>
</evidence>
<comment type="caution">
    <text evidence="11">The sequence shown here is derived from an EMBL/GenBank/DDBJ whole genome shotgun (WGS) entry which is preliminary data.</text>
</comment>
<feature type="binding site" evidence="10">
    <location>
        <position position="112"/>
    </location>
    <ligand>
        <name>ATP</name>
        <dbReference type="ChEBI" id="CHEBI:30616"/>
    </ligand>
</feature>